<dbReference type="EMBL" id="CYGY02000085">
    <property type="protein sequence ID" value="SIT50584.1"/>
    <property type="molecule type" value="Genomic_DNA"/>
</dbReference>
<accession>A0A1N7SSY2</accession>
<gene>
    <name evidence="1" type="ORF">BN2476_850017</name>
</gene>
<reference evidence="1" key="1">
    <citation type="submission" date="2016-12" db="EMBL/GenBank/DDBJ databases">
        <authorList>
            <person name="Moulin L."/>
        </authorList>
    </citation>
    <scope>NUCLEOTIDE SEQUENCE [LARGE SCALE GENOMIC DNA]</scope>
    <source>
        <strain evidence="1">STM 7183</strain>
    </source>
</reference>
<organism evidence="1 2">
    <name type="scientific">Paraburkholderia piptadeniae</name>
    <dbReference type="NCBI Taxonomy" id="1701573"/>
    <lineage>
        <taxon>Bacteria</taxon>
        <taxon>Pseudomonadati</taxon>
        <taxon>Pseudomonadota</taxon>
        <taxon>Betaproteobacteria</taxon>
        <taxon>Burkholderiales</taxon>
        <taxon>Burkholderiaceae</taxon>
        <taxon>Paraburkholderia</taxon>
    </lineage>
</organism>
<sequence>MQANKRKSPTLGAWGYVSATRSKMTEMHRIGDYSVLPPLLLPPPAGGAGGVFGLLQHLQQPPAIFDCSKTLRSTFCIFCYLLKKL</sequence>
<evidence type="ECO:0000313" key="2">
    <source>
        <dbReference type="Proteomes" id="UP000195569"/>
    </source>
</evidence>
<evidence type="ECO:0000313" key="1">
    <source>
        <dbReference type="EMBL" id="SIT50584.1"/>
    </source>
</evidence>
<dbReference type="Proteomes" id="UP000195569">
    <property type="component" value="Unassembled WGS sequence"/>
</dbReference>
<name>A0A1N7SSY2_9BURK</name>
<protein>
    <submittedName>
        <fullName evidence="1">Uncharacterized protein</fullName>
    </submittedName>
</protein>
<comment type="caution">
    <text evidence="1">The sequence shown here is derived from an EMBL/GenBank/DDBJ whole genome shotgun (WGS) entry which is preliminary data.</text>
</comment>
<keyword evidence="2" id="KW-1185">Reference proteome</keyword>
<dbReference type="AlphaFoldDB" id="A0A1N7SSY2"/>
<proteinExistence type="predicted"/>